<dbReference type="InterPro" id="IPR027417">
    <property type="entry name" value="P-loop_NTPase"/>
</dbReference>
<dbReference type="Proteomes" id="UP001163644">
    <property type="component" value="Chromosome"/>
</dbReference>
<dbReference type="InterPro" id="IPR051396">
    <property type="entry name" value="Bact_Antivir_Def_Nuclease"/>
</dbReference>
<reference evidence="2" key="1">
    <citation type="submission" date="2019-02" db="EMBL/GenBank/DDBJ databases">
        <authorList>
            <person name="Lutz S."/>
            <person name="Schori C."/>
            <person name="Ahrens C.H."/>
            <person name="Gueguen E."/>
        </authorList>
    </citation>
    <scope>NUCLEOTIDE SEQUENCE</scope>
    <source>
        <strain evidence="2">Psy35</strain>
    </source>
</reference>
<dbReference type="Gene3D" id="3.40.50.300">
    <property type="entry name" value="P-loop containing nucleotide triphosphate hydrolases"/>
    <property type="match status" value="1"/>
</dbReference>
<dbReference type="CDD" id="cd00267">
    <property type="entry name" value="ABC_ATPase"/>
    <property type="match status" value="1"/>
</dbReference>
<dbReference type="Pfam" id="PF13304">
    <property type="entry name" value="AAA_21"/>
    <property type="match status" value="1"/>
</dbReference>
<organism evidence="2 3">
    <name type="scientific">Pseudomonas viridiflava</name>
    <name type="common">Phytomonas viridiflava</name>
    <dbReference type="NCBI Taxonomy" id="33069"/>
    <lineage>
        <taxon>Bacteria</taxon>
        <taxon>Pseudomonadati</taxon>
        <taxon>Pseudomonadota</taxon>
        <taxon>Gammaproteobacteria</taxon>
        <taxon>Pseudomonadales</taxon>
        <taxon>Pseudomonadaceae</taxon>
        <taxon>Pseudomonas</taxon>
    </lineage>
</organism>
<accession>A0AA46W230</accession>
<dbReference type="InterPro" id="IPR003959">
    <property type="entry name" value="ATPase_AAA_core"/>
</dbReference>
<evidence type="ECO:0000259" key="1">
    <source>
        <dbReference type="Pfam" id="PF13304"/>
    </source>
</evidence>
<dbReference type="InterPro" id="IPR029063">
    <property type="entry name" value="SAM-dependent_MTases_sf"/>
</dbReference>
<dbReference type="EMBL" id="CP036495">
    <property type="protein sequence ID" value="UZA70549.1"/>
    <property type="molecule type" value="Genomic_DNA"/>
</dbReference>
<evidence type="ECO:0000313" key="3">
    <source>
        <dbReference type="Proteomes" id="UP001163644"/>
    </source>
</evidence>
<dbReference type="GO" id="GO:0005524">
    <property type="term" value="F:ATP binding"/>
    <property type="evidence" value="ECO:0007669"/>
    <property type="project" value="InterPro"/>
</dbReference>
<dbReference type="GO" id="GO:0016887">
    <property type="term" value="F:ATP hydrolysis activity"/>
    <property type="evidence" value="ECO:0007669"/>
    <property type="project" value="InterPro"/>
</dbReference>
<dbReference type="AlphaFoldDB" id="A0AA46W230"/>
<feature type="domain" description="ATPase AAA-type core" evidence="1">
    <location>
        <begin position="30"/>
        <end position="288"/>
    </location>
</feature>
<dbReference type="PANTHER" id="PTHR43581">
    <property type="entry name" value="ATP/GTP PHOSPHATASE"/>
    <property type="match status" value="1"/>
</dbReference>
<evidence type="ECO:0000313" key="2">
    <source>
        <dbReference type="EMBL" id="UZA70549.1"/>
    </source>
</evidence>
<dbReference type="SUPFAM" id="SSF53335">
    <property type="entry name" value="S-adenosyl-L-methionine-dependent methyltransferases"/>
    <property type="match status" value="1"/>
</dbReference>
<proteinExistence type="predicted"/>
<name>A0AA46W230_PSEVI</name>
<dbReference type="SUPFAM" id="SSF52540">
    <property type="entry name" value="P-loop containing nucleoside triphosphate hydrolases"/>
    <property type="match status" value="1"/>
</dbReference>
<dbReference type="PANTHER" id="PTHR43581:SF3">
    <property type="entry name" value="AAA+ ATPASE DOMAIN-CONTAINING PROTEIN"/>
    <property type="match status" value="1"/>
</dbReference>
<gene>
    <name evidence="2" type="ORF">EZZ81_20845</name>
</gene>
<sequence>MLLESIHIPSKEFQEFGLKDVKMRRLGRLVALAGKNGAGKTRLLKVMHEVIGLRWYARSGIEALLKEKEGYDRSIRNNPSSDSSGAWGEESEKLRRAFLAVTEWAVSSEDVFFSLNFVPKKLDLADPRKELRGEVANRADVATSSGADDFHTISLFYLHHVLELWFSATHQDSRRDSDERLKIETSFERLQVLMHRMLGEKLERGLHGDPMLFGKAIADARLSEGQKVLLQLCVALHAQGANLDNTVLLLDEPENHLHPSAVIEVLDALYAATTTSQIWIATHSVPLLAYMTSIDPMCLWYVSSGGVEHAGRRPEVVLESLLGGEKGIAQLHAFSGLPAVLAAVNYATESLYPPAVLAGKGPDPQVSQIQSILGGLHSESSRLRILDVGAGKGRLLEGLAASMSEGGLQIADLLDYHAYDLFPDDKVVCEAVLATYYPDENRYFSNADQLFAEKDECSFAVVVLCNVLHEIPPEAWVEQLGKASPIFRALSEEGFVLIVEDQRIPVGEKAHKNGFLVLDTAHLKALFDIKEADIANRLFVSHDARNDGRLKAHLIGKDLLSRITTQSIEKSINLLRDTSRREIRMLREKEPSYVNGQLNGFWTQQFANASLYLTE</sequence>
<dbReference type="Gene3D" id="3.40.50.150">
    <property type="entry name" value="Vaccinia Virus protein VP39"/>
    <property type="match status" value="1"/>
</dbReference>
<protein>
    <recommendedName>
        <fullName evidence="1">ATPase AAA-type core domain-containing protein</fullName>
    </recommendedName>
</protein>
<dbReference type="RefSeq" id="WP_029241772.1">
    <property type="nucleotide sequence ID" value="NZ_CP036495.1"/>
</dbReference>